<dbReference type="Gene3D" id="1.25.40.390">
    <property type="match status" value="1"/>
</dbReference>
<dbReference type="Pfam" id="PF07980">
    <property type="entry name" value="SusD_RagB"/>
    <property type="match status" value="1"/>
</dbReference>
<evidence type="ECO:0000256" key="4">
    <source>
        <dbReference type="ARBA" id="ARBA00023136"/>
    </source>
</evidence>
<accession>A0A9X1I4S1</accession>
<evidence type="ECO:0000256" key="5">
    <source>
        <dbReference type="ARBA" id="ARBA00023237"/>
    </source>
</evidence>
<dbReference type="InterPro" id="IPR033985">
    <property type="entry name" value="SusD-like_N"/>
</dbReference>
<reference evidence="9" key="1">
    <citation type="submission" date="2021-10" db="EMBL/GenBank/DDBJ databases">
        <title>Tamlana sargassums sp. nov., and Tamlana laminarinivorans sp. nov., two new bacteria isolated from the brown alga.</title>
        <authorList>
            <person name="Li J."/>
        </authorList>
    </citation>
    <scope>NUCLEOTIDE SEQUENCE</scope>
    <source>
        <strain evidence="9">62-3</strain>
    </source>
</reference>
<sequence>MKLKILYTLVITGLFFSITACDEEFLDRYPEDSMSDATFFTKPSDFKTYVNGLYSSVLGARHVTSAGENGTDNFLMETTGGNEMKHSESGAADETNNTWNNNYDNIRRVNYVLNSIDKLEARDEEADQYIGEAYFIRAWHYFTLLQTFGGVPYIDEVLGTDSEALFKTRDSRDFIASKIIEDLDMAIELMNWKNEGFAVAPRINKESALAFKTRVALYEGSWEYYHGRKNTLFKVEGNDGLDFLREVVDAGDLLIAHQGDNIDKGSAGFEYWDLFNQQDYSSHEGVFLYKHFDILLEVSSHHNGGIVSYSGGLTKDAVYNYLMADGKPEAVSSETYDYTQLSSLIASRDPRLDQTIYSPARGNFYDIMSQYFVPAENTTKGPYQDLTNSFTGRGGYKVWKGMLAHQGNRSGDQQDEIMIRYAEALLNYAEAKAILGTISQTDIDKTVNVIRDRVGMVDLNIGEANSWSVTYDVSDGYDPAAANILNEIRRERRVELILENFRRMDLRRWAIYEDVVNGNKPVGAYYQEFEDFWNDDARVLAAGYDQSQLASLRLTLGTNIDITGEDINPLWRNADFTPTGRGYYIDPDRDYLQSIPRNEINFYETEGGVILEQNPGWF</sequence>
<dbReference type="GO" id="GO:0009279">
    <property type="term" value="C:cell outer membrane"/>
    <property type="evidence" value="ECO:0007669"/>
    <property type="project" value="UniProtKB-SubCell"/>
</dbReference>
<evidence type="ECO:0000256" key="1">
    <source>
        <dbReference type="ARBA" id="ARBA00004442"/>
    </source>
</evidence>
<dbReference type="SUPFAM" id="SSF48452">
    <property type="entry name" value="TPR-like"/>
    <property type="match status" value="1"/>
</dbReference>
<dbReference type="InterPro" id="IPR011990">
    <property type="entry name" value="TPR-like_helical_dom_sf"/>
</dbReference>
<evidence type="ECO:0000313" key="9">
    <source>
        <dbReference type="EMBL" id="MCB4807840.1"/>
    </source>
</evidence>
<comment type="similarity">
    <text evidence="2">Belongs to the SusD family.</text>
</comment>
<feature type="signal peptide" evidence="6">
    <location>
        <begin position="1"/>
        <end position="20"/>
    </location>
</feature>
<keyword evidence="4" id="KW-0472">Membrane</keyword>
<feature type="domain" description="RagB/SusD" evidence="7">
    <location>
        <begin position="311"/>
        <end position="617"/>
    </location>
</feature>
<evidence type="ECO:0000256" key="3">
    <source>
        <dbReference type="ARBA" id="ARBA00022729"/>
    </source>
</evidence>
<keyword evidence="10" id="KW-1185">Reference proteome</keyword>
<dbReference type="AlphaFoldDB" id="A0A9X1I4S1"/>
<keyword evidence="5" id="KW-0998">Cell outer membrane</keyword>
<feature type="domain" description="SusD-like N-terminal" evidence="8">
    <location>
        <begin position="24"/>
        <end position="217"/>
    </location>
</feature>
<dbReference type="EMBL" id="JAJAPX010000002">
    <property type="protein sequence ID" value="MCB4807840.1"/>
    <property type="molecule type" value="Genomic_DNA"/>
</dbReference>
<dbReference type="RefSeq" id="WP_226695265.1">
    <property type="nucleotide sequence ID" value="NZ_JAJAPX010000002.1"/>
</dbReference>
<gene>
    <name evidence="9" type="ORF">LG651_06220</name>
</gene>
<dbReference type="PROSITE" id="PS51257">
    <property type="entry name" value="PROKAR_LIPOPROTEIN"/>
    <property type="match status" value="1"/>
</dbReference>
<feature type="chain" id="PRO_5040940016" evidence="6">
    <location>
        <begin position="21"/>
        <end position="618"/>
    </location>
</feature>
<comment type="caution">
    <text evidence="9">The sequence shown here is derived from an EMBL/GenBank/DDBJ whole genome shotgun (WGS) entry which is preliminary data.</text>
</comment>
<proteinExistence type="inferred from homology"/>
<organism evidence="9 10">
    <name type="scientific">Neotamlana sargassicola</name>
    <dbReference type="NCBI Taxonomy" id="2883125"/>
    <lineage>
        <taxon>Bacteria</taxon>
        <taxon>Pseudomonadati</taxon>
        <taxon>Bacteroidota</taxon>
        <taxon>Flavobacteriia</taxon>
        <taxon>Flavobacteriales</taxon>
        <taxon>Flavobacteriaceae</taxon>
        <taxon>Neotamlana</taxon>
    </lineage>
</organism>
<dbReference type="Pfam" id="PF14322">
    <property type="entry name" value="SusD-like_3"/>
    <property type="match status" value="1"/>
</dbReference>
<evidence type="ECO:0000256" key="6">
    <source>
        <dbReference type="SAM" id="SignalP"/>
    </source>
</evidence>
<dbReference type="Proteomes" id="UP001139286">
    <property type="component" value="Unassembled WGS sequence"/>
</dbReference>
<keyword evidence="3 6" id="KW-0732">Signal</keyword>
<evidence type="ECO:0000256" key="2">
    <source>
        <dbReference type="ARBA" id="ARBA00006275"/>
    </source>
</evidence>
<protein>
    <submittedName>
        <fullName evidence="9">RagB/SusD family nutrient uptake outer membrane protein</fullName>
    </submittedName>
</protein>
<evidence type="ECO:0000259" key="7">
    <source>
        <dbReference type="Pfam" id="PF07980"/>
    </source>
</evidence>
<evidence type="ECO:0000259" key="8">
    <source>
        <dbReference type="Pfam" id="PF14322"/>
    </source>
</evidence>
<evidence type="ECO:0000313" key="10">
    <source>
        <dbReference type="Proteomes" id="UP001139286"/>
    </source>
</evidence>
<dbReference type="InterPro" id="IPR012944">
    <property type="entry name" value="SusD_RagB_dom"/>
</dbReference>
<name>A0A9X1I4S1_9FLAO</name>
<comment type="subcellular location">
    <subcellularLocation>
        <location evidence="1">Cell outer membrane</location>
    </subcellularLocation>
</comment>